<gene>
    <name evidence="2" type="ORF">AS888_16655</name>
</gene>
<evidence type="ECO:0000259" key="1">
    <source>
        <dbReference type="PROSITE" id="PS51819"/>
    </source>
</evidence>
<dbReference type="RefSeq" id="WP_061141583.1">
    <property type="nucleotide sequence ID" value="NZ_LNNH01000012.1"/>
</dbReference>
<dbReference type="PROSITE" id="PS51819">
    <property type="entry name" value="VOC"/>
    <property type="match status" value="1"/>
</dbReference>
<dbReference type="SUPFAM" id="SSF54593">
    <property type="entry name" value="Glyoxalase/Bleomycin resistance protein/Dihydroxybiphenyl dioxygenase"/>
    <property type="match status" value="1"/>
</dbReference>
<reference evidence="2 3" key="1">
    <citation type="submission" date="2015-11" db="EMBL/GenBank/DDBJ databases">
        <title>Genome Sequence of Bacillus simplex strain VanAntwerpen2.</title>
        <authorList>
            <person name="Couger M.B."/>
        </authorList>
    </citation>
    <scope>NUCLEOTIDE SEQUENCE [LARGE SCALE GENOMIC DNA]</scope>
    <source>
        <strain evidence="2 3">VanAntwerpen02</strain>
    </source>
</reference>
<dbReference type="InterPro" id="IPR029068">
    <property type="entry name" value="Glyas_Bleomycin-R_OHBP_Dase"/>
</dbReference>
<organism evidence="2 3">
    <name type="scientific">Peribacillus simplex</name>
    <dbReference type="NCBI Taxonomy" id="1478"/>
    <lineage>
        <taxon>Bacteria</taxon>
        <taxon>Bacillati</taxon>
        <taxon>Bacillota</taxon>
        <taxon>Bacilli</taxon>
        <taxon>Bacillales</taxon>
        <taxon>Bacillaceae</taxon>
        <taxon>Peribacillus</taxon>
    </lineage>
</organism>
<proteinExistence type="predicted"/>
<dbReference type="EMBL" id="LNNH01000012">
    <property type="protein sequence ID" value="KWW21230.1"/>
    <property type="molecule type" value="Genomic_DNA"/>
</dbReference>
<protein>
    <submittedName>
        <fullName evidence="2">Glyoxalase</fullName>
    </submittedName>
</protein>
<accession>A0A109N0H9</accession>
<dbReference type="Proteomes" id="UP000064189">
    <property type="component" value="Unassembled WGS sequence"/>
</dbReference>
<comment type="caution">
    <text evidence="2">The sequence shown here is derived from an EMBL/GenBank/DDBJ whole genome shotgun (WGS) entry which is preliminary data.</text>
</comment>
<dbReference type="InterPro" id="IPR037523">
    <property type="entry name" value="VOC_core"/>
</dbReference>
<dbReference type="AlphaFoldDB" id="A0A109N0H9"/>
<evidence type="ECO:0000313" key="2">
    <source>
        <dbReference type="EMBL" id="KWW21230.1"/>
    </source>
</evidence>
<sequence length="262" mass="30020">MITHFADLELTTVSLEGVKQCYANRLQLPIIYESNDFIRFQLTSFTTLSFREAYESVPPAHFAFQVPYSKFDEVAAFVQQSGLLILKQELGQYIDETNGRKNLYFRDGDGHLLEIIAHDYIKEDVINTTGKLRTLYIREIGFPVDNVPTFRDWLKKDFGMKTVNESNLFNFVISGTAHAIVVSKQRPWIPIAMKALPPKMVVTFGTPDLEFIKNLSKNMDNSFLKEKKLLITKDGYTFWIEHTPDFTASLAESLNLPKFSLG</sequence>
<feature type="domain" description="VOC" evidence="1">
    <location>
        <begin position="4"/>
        <end position="118"/>
    </location>
</feature>
<evidence type="ECO:0000313" key="3">
    <source>
        <dbReference type="Proteomes" id="UP000064189"/>
    </source>
</evidence>
<dbReference type="Gene3D" id="3.10.180.10">
    <property type="entry name" value="2,3-Dihydroxybiphenyl 1,2-Dioxygenase, domain 1"/>
    <property type="match status" value="1"/>
</dbReference>
<keyword evidence="3" id="KW-1185">Reference proteome</keyword>
<name>A0A109N0H9_9BACI</name>